<feature type="compositionally biased region" description="Basic and acidic residues" evidence="9">
    <location>
        <begin position="95"/>
        <end position="104"/>
    </location>
</feature>
<dbReference type="PROSITE" id="PS00884">
    <property type="entry name" value="OSTEOPONTIN"/>
    <property type="match status" value="1"/>
</dbReference>
<dbReference type="GO" id="GO:0005794">
    <property type="term" value="C:Golgi apparatus"/>
    <property type="evidence" value="ECO:0007669"/>
    <property type="project" value="Ensembl"/>
</dbReference>
<reference evidence="11" key="2">
    <citation type="submission" date="2025-08" db="UniProtKB">
        <authorList>
            <consortium name="Ensembl"/>
        </authorList>
    </citation>
    <scope>IDENTIFICATION</scope>
</reference>
<accession>A0A8C5XS51</accession>
<keyword evidence="6" id="KW-0130">Cell adhesion</keyword>
<keyword evidence="7" id="KW-0730">Sialic acid</keyword>
<evidence type="ECO:0000256" key="10">
    <source>
        <dbReference type="SAM" id="SignalP"/>
    </source>
</evidence>
<protein>
    <submittedName>
        <fullName evidence="11">Secreted phosphoprotein 1</fullName>
    </submittedName>
</protein>
<dbReference type="EMBL" id="ABDC03031100">
    <property type="status" value="NOT_ANNOTATED_CDS"/>
    <property type="molecule type" value="Genomic_DNA"/>
</dbReference>
<evidence type="ECO:0000313" key="11">
    <source>
        <dbReference type="Ensembl" id="ENSMICP00000040576.1"/>
    </source>
</evidence>
<dbReference type="InterPro" id="IPR019841">
    <property type="entry name" value="Osteopontin_CS"/>
</dbReference>
<keyword evidence="3" id="KW-0964">Secreted</keyword>
<keyword evidence="12" id="KW-1185">Reference proteome</keyword>
<dbReference type="GO" id="GO:0071394">
    <property type="term" value="P:cellular response to testosterone stimulus"/>
    <property type="evidence" value="ECO:0007669"/>
    <property type="project" value="Ensembl"/>
</dbReference>
<dbReference type="GO" id="GO:0045893">
    <property type="term" value="P:positive regulation of DNA-templated transcription"/>
    <property type="evidence" value="ECO:0007669"/>
    <property type="project" value="Ensembl"/>
</dbReference>
<evidence type="ECO:0000256" key="7">
    <source>
        <dbReference type="ARBA" id="ARBA00022981"/>
    </source>
</evidence>
<dbReference type="GO" id="GO:2000866">
    <property type="term" value="P:positive regulation of estradiol secretion"/>
    <property type="evidence" value="ECO:0007669"/>
    <property type="project" value="Ensembl"/>
</dbReference>
<feature type="compositionally biased region" description="Basic and acidic residues" evidence="9">
    <location>
        <begin position="180"/>
        <end position="193"/>
    </location>
</feature>
<dbReference type="GO" id="GO:0005615">
    <property type="term" value="C:extracellular space"/>
    <property type="evidence" value="ECO:0007669"/>
    <property type="project" value="Ensembl"/>
</dbReference>
<dbReference type="Proteomes" id="UP000694394">
    <property type="component" value="Chromosome 29"/>
</dbReference>
<dbReference type="PANTHER" id="PTHR10607">
    <property type="entry name" value="OSTEOPONTIN"/>
    <property type="match status" value="1"/>
</dbReference>
<evidence type="ECO:0000256" key="9">
    <source>
        <dbReference type="SAM" id="MobiDB-lite"/>
    </source>
</evidence>
<dbReference type="CTD" id="6696"/>
<dbReference type="KEGG" id="mmur:105876363"/>
<dbReference type="GO" id="GO:0001649">
    <property type="term" value="P:osteoblast differentiation"/>
    <property type="evidence" value="ECO:0007669"/>
    <property type="project" value="TreeGrafter"/>
</dbReference>
<feature type="compositionally biased region" description="Basic and acidic residues" evidence="9">
    <location>
        <begin position="226"/>
        <end position="251"/>
    </location>
</feature>
<dbReference type="InterPro" id="IPR002038">
    <property type="entry name" value="Osteopontin"/>
</dbReference>
<evidence type="ECO:0000256" key="6">
    <source>
        <dbReference type="ARBA" id="ARBA00022889"/>
    </source>
</evidence>
<dbReference type="RefSeq" id="XP_020140153.1">
    <property type="nucleotide sequence ID" value="XM_020284564.1"/>
</dbReference>
<feature type="compositionally biased region" description="Low complexity" evidence="9">
    <location>
        <begin position="69"/>
        <end position="79"/>
    </location>
</feature>
<dbReference type="PANTHER" id="PTHR10607:SF1">
    <property type="entry name" value="OSTEOPONTIN"/>
    <property type="match status" value="1"/>
</dbReference>
<evidence type="ECO:0000256" key="1">
    <source>
        <dbReference type="ARBA" id="ARBA00004613"/>
    </source>
</evidence>
<dbReference type="AlphaFoldDB" id="A0A8C5XS51"/>
<evidence type="ECO:0000313" key="12">
    <source>
        <dbReference type="Proteomes" id="UP000694394"/>
    </source>
</evidence>
<keyword evidence="4" id="KW-0597">Phosphoprotein</keyword>
<feature type="compositionally biased region" description="Basic and acidic residues" evidence="9">
    <location>
        <begin position="259"/>
        <end position="276"/>
    </location>
</feature>
<dbReference type="Pfam" id="PF00865">
    <property type="entry name" value="Osteopontin"/>
    <property type="match status" value="1"/>
</dbReference>
<dbReference type="GO" id="GO:0006710">
    <property type="term" value="P:androgen catabolic process"/>
    <property type="evidence" value="ECO:0007669"/>
    <property type="project" value="Ensembl"/>
</dbReference>
<gene>
    <name evidence="11" type="primary">SPP1</name>
</gene>
<feature type="chain" id="PRO_5044150352" evidence="10">
    <location>
        <begin position="17"/>
        <end position="276"/>
    </location>
</feature>
<feature type="signal peptide" evidence="10">
    <location>
        <begin position="1"/>
        <end position="16"/>
    </location>
</feature>
<dbReference type="GO" id="GO:0050840">
    <property type="term" value="F:extracellular matrix binding"/>
    <property type="evidence" value="ECO:0007669"/>
    <property type="project" value="TreeGrafter"/>
</dbReference>
<dbReference type="GO" id="GO:0033280">
    <property type="term" value="P:response to vitamin D"/>
    <property type="evidence" value="ECO:0007669"/>
    <property type="project" value="Ensembl"/>
</dbReference>
<dbReference type="GeneTree" id="ENSGT00390000002509"/>
<feature type="region of interest" description="Disordered" evidence="9">
    <location>
        <begin position="39"/>
        <end position="195"/>
    </location>
</feature>
<dbReference type="GO" id="GO:0045780">
    <property type="term" value="P:positive regulation of bone resorption"/>
    <property type="evidence" value="ECO:0007669"/>
    <property type="project" value="TreeGrafter"/>
</dbReference>
<dbReference type="OrthoDB" id="9047304at2759"/>
<evidence type="ECO:0000256" key="2">
    <source>
        <dbReference type="ARBA" id="ARBA00007517"/>
    </source>
</evidence>
<keyword evidence="5 10" id="KW-0732">Signal</keyword>
<evidence type="ECO:0000256" key="4">
    <source>
        <dbReference type="ARBA" id="ARBA00022553"/>
    </source>
</evidence>
<keyword evidence="8" id="KW-0325">Glycoprotein</keyword>
<sequence length="276" mass="30424">MGIAMICFCLFGIAYALPVKPANSGSSEEKQLHNKYPDAVATWLKPDPSQKKNLLAPQNAVSSEETVKFKQQSSFLSKSNEGHDHMEDEGDDDDANHVDSHESVDSDDSDEADSHHSDESEEVATQVPPDTPATSVLTPPVPTVDTHHGRGDSVVRGLKSKSKKFPSHDIQFPDSVEEDLASHMESEDLDGPHRAVPIAQRLNVLFAQENLGKDSRETSQMDDPSVEAHSHEQSRLRKRKADASSNEHSDVIDSQGHSHSHEFLSQEDRLVPDPQE</sequence>
<name>A0A8C5XS51_MICMU</name>
<comment type="similarity">
    <text evidence="2">Belongs to the osteopontin family.</text>
</comment>
<evidence type="ECO:0000256" key="8">
    <source>
        <dbReference type="ARBA" id="ARBA00023180"/>
    </source>
</evidence>
<comment type="subcellular location">
    <subcellularLocation>
        <location evidence="1">Secreted</location>
    </subcellularLocation>
</comment>
<proteinExistence type="inferred from homology"/>
<dbReference type="GO" id="GO:0007155">
    <property type="term" value="P:cell adhesion"/>
    <property type="evidence" value="ECO:0007669"/>
    <property type="project" value="UniProtKB-KW"/>
</dbReference>
<dbReference type="PRINTS" id="PR00216">
    <property type="entry name" value="OSTEOPONTIN"/>
</dbReference>
<dbReference type="GO" id="GO:0005178">
    <property type="term" value="F:integrin binding"/>
    <property type="evidence" value="ECO:0007669"/>
    <property type="project" value="Ensembl"/>
</dbReference>
<feature type="region of interest" description="Disordered" evidence="9">
    <location>
        <begin position="209"/>
        <end position="276"/>
    </location>
</feature>
<reference evidence="11" key="1">
    <citation type="submission" date="2016-12" db="EMBL/GenBank/DDBJ databases">
        <title>Mouse lemur reference genome and diversity panel.</title>
        <authorList>
            <person name="Harris R."/>
            <person name="Larsen P."/>
            <person name="Liu Y."/>
            <person name="Hughes D.S."/>
            <person name="Murali S."/>
            <person name="Raveendran M."/>
            <person name="Korchina V."/>
            <person name="Wang M."/>
            <person name="Jhangiani S."/>
            <person name="Bandaranaike D."/>
            <person name="Bellair M."/>
            <person name="Blankenburg K."/>
            <person name="Chao H."/>
            <person name="Dahdouli M."/>
            <person name="Dinh H."/>
            <person name="Doddapaneni H."/>
            <person name="English A."/>
            <person name="Firestine M."/>
            <person name="Gnanaolivu R."/>
            <person name="Gross S."/>
            <person name="Hernandez B."/>
            <person name="Javaid M."/>
            <person name="Jayaseelan J."/>
            <person name="Jones J."/>
            <person name="Khan Z."/>
            <person name="Kovar C."/>
            <person name="Kurapati P."/>
            <person name="Le B."/>
            <person name="Lee S."/>
            <person name="Li M."/>
            <person name="Mathew T."/>
            <person name="Narasimhan A."/>
            <person name="Ngo D."/>
            <person name="Nguyen L."/>
            <person name="Okwuonu G."/>
            <person name="Ongeri F."/>
            <person name="Osuji N."/>
            <person name="Pu L.-L."/>
            <person name="Puazo M."/>
            <person name="Quiroz J."/>
            <person name="Raj R."/>
            <person name="Rajbhandari K."/>
            <person name="Reid J.G."/>
            <person name="Santibanez J."/>
            <person name="Sexton D."/>
            <person name="Skinner E."/>
            <person name="Vee V."/>
            <person name="Weissenberger G."/>
            <person name="Wu Y."/>
            <person name="Xin Y."/>
            <person name="Han Y."/>
            <person name="Campbell C."/>
            <person name="Brown A."/>
            <person name="Sullivan B."/>
            <person name="Shelton J."/>
            <person name="Brown S."/>
            <person name="Dudchenko O."/>
            <person name="Machol I."/>
            <person name="Durand N."/>
            <person name="Shamim M."/>
            <person name="Lieberman A."/>
            <person name="Muzny D.M."/>
            <person name="Richards S."/>
            <person name="Yoder A."/>
            <person name="Worley K.C."/>
            <person name="Rogers J."/>
            <person name="Gibbs R.A."/>
        </authorList>
    </citation>
    <scope>NUCLEOTIDE SEQUENCE [LARGE SCALE GENOMIC DNA]</scope>
</reference>
<dbReference type="SMART" id="SM00017">
    <property type="entry name" value="OSTEO"/>
    <property type="match status" value="1"/>
</dbReference>
<evidence type="ECO:0000256" key="5">
    <source>
        <dbReference type="ARBA" id="ARBA00022729"/>
    </source>
</evidence>
<evidence type="ECO:0000256" key="3">
    <source>
        <dbReference type="ARBA" id="ARBA00022525"/>
    </source>
</evidence>
<reference evidence="11" key="3">
    <citation type="submission" date="2025-09" db="UniProtKB">
        <authorList>
            <consortium name="Ensembl"/>
        </authorList>
    </citation>
    <scope>IDENTIFICATION</scope>
</reference>
<dbReference type="Ensembl" id="ENSMICT00000068137.1">
    <property type="protein sequence ID" value="ENSMICP00000040576.1"/>
    <property type="gene ID" value="ENSMICG00000042086.1"/>
</dbReference>
<organism evidence="11 12">
    <name type="scientific">Microcebus murinus</name>
    <name type="common">Gray mouse lemur</name>
    <name type="synonym">Lemur murinus</name>
    <dbReference type="NCBI Taxonomy" id="30608"/>
    <lineage>
        <taxon>Eukaryota</taxon>
        <taxon>Metazoa</taxon>
        <taxon>Chordata</taxon>
        <taxon>Craniata</taxon>
        <taxon>Vertebrata</taxon>
        <taxon>Euteleostomi</taxon>
        <taxon>Mammalia</taxon>
        <taxon>Eutheria</taxon>
        <taxon>Euarchontoglires</taxon>
        <taxon>Primates</taxon>
        <taxon>Strepsirrhini</taxon>
        <taxon>Lemuriformes</taxon>
        <taxon>Cheirogaleidae</taxon>
        <taxon>Microcebus</taxon>
    </lineage>
</organism>